<feature type="domain" description="Protein HGH1 C-terminal" evidence="4">
    <location>
        <begin position="326"/>
        <end position="379"/>
    </location>
</feature>
<dbReference type="InterPro" id="IPR016024">
    <property type="entry name" value="ARM-type_fold"/>
</dbReference>
<dbReference type="InterPro" id="IPR039717">
    <property type="entry name" value="Hgh1"/>
</dbReference>
<dbReference type="EMBL" id="SPRO01000067">
    <property type="protein sequence ID" value="TIC24708.1"/>
    <property type="molecule type" value="Genomic_DNA"/>
</dbReference>
<dbReference type="InterPro" id="IPR011989">
    <property type="entry name" value="ARM-like"/>
</dbReference>
<evidence type="ECO:0000313" key="8">
    <source>
        <dbReference type="EMBL" id="TIC65739.1"/>
    </source>
</evidence>
<dbReference type="Gene3D" id="1.25.10.10">
    <property type="entry name" value="Leucine-rich Repeat Variant"/>
    <property type="match status" value="1"/>
</dbReference>
<comment type="caution">
    <text evidence="9">The sequence shown here is derived from an EMBL/GenBank/DDBJ whole genome shotgun (WGS) entry which is preliminary data.</text>
</comment>
<dbReference type="OMA" id="MCILLTN"/>
<dbReference type="AlphaFoldDB" id="A0A4T0Q1V2"/>
<reference evidence="10 11" key="1">
    <citation type="submission" date="2019-03" db="EMBL/GenBank/DDBJ databases">
        <title>Sequencing 25 genomes of Wallemia mellicola.</title>
        <authorList>
            <person name="Gostincar C."/>
        </authorList>
    </citation>
    <scope>NUCLEOTIDE SEQUENCE [LARGE SCALE GENOMIC DNA]</scope>
    <source>
        <strain evidence="6 11">EXF-1262</strain>
        <strain evidence="8 12">EXF-1274</strain>
        <strain evidence="5 13">EXF-6152</strain>
        <strain evidence="9 14">EXF-757</strain>
        <strain evidence="7 10">EXF-8738</strain>
    </source>
</reference>
<dbReference type="Proteomes" id="UP000307169">
    <property type="component" value="Unassembled WGS sequence"/>
</dbReference>
<evidence type="ECO:0000313" key="14">
    <source>
        <dbReference type="Proteomes" id="UP000310708"/>
    </source>
</evidence>
<dbReference type="InterPro" id="IPR007205">
    <property type="entry name" value="Protein_HGH1_N"/>
</dbReference>
<gene>
    <name evidence="9" type="ORF">E3Q01_01983</name>
    <name evidence="8" type="ORF">E3Q02_02046</name>
    <name evidence="7" type="ORF">E3Q10_03969</name>
    <name evidence="6" type="ORF">E3Q17_01937</name>
    <name evidence="5" type="ORF">E3Q22_03891</name>
</gene>
<dbReference type="EMBL" id="SPRH01000018">
    <property type="protein sequence ID" value="TIC01251.1"/>
    <property type="molecule type" value="Genomic_DNA"/>
</dbReference>
<dbReference type="Pfam" id="PF04063">
    <property type="entry name" value="DUF383"/>
    <property type="match status" value="1"/>
</dbReference>
<evidence type="ECO:0000259" key="4">
    <source>
        <dbReference type="Pfam" id="PF04064"/>
    </source>
</evidence>
<evidence type="ECO:0000313" key="10">
    <source>
        <dbReference type="Proteomes" id="UP000305647"/>
    </source>
</evidence>
<evidence type="ECO:0000313" key="7">
    <source>
        <dbReference type="EMBL" id="TIC24708.1"/>
    </source>
</evidence>
<evidence type="ECO:0000256" key="1">
    <source>
        <dbReference type="ARBA" id="ARBA00006712"/>
    </source>
</evidence>
<evidence type="ECO:0000313" key="9">
    <source>
        <dbReference type="EMBL" id="TIC65837.1"/>
    </source>
</evidence>
<feature type="domain" description="Protein HGH1 N-terminal" evidence="3">
    <location>
        <begin position="88"/>
        <end position="321"/>
    </location>
</feature>
<name>A0A4T0Q1V2_9BASI</name>
<dbReference type="Pfam" id="PF04064">
    <property type="entry name" value="DUF384"/>
    <property type="match status" value="1"/>
</dbReference>
<dbReference type="SUPFAM" id="SSF48371">
    <property type="entry name" value="ARM repeat"/>
    <property type="match status" value="1"/>
</dbReference>
<organism evidence="9 14">
    <name type="scientific">Wallemia mellicola</name>
    <dbReference type="NCBI Taxonomy" id="1708541"/>
    <lineage>
        <taxon>Eukaryota</taxon>
        <taxon>Fungi</taxon>
        <taxon>Dikarya</taxon>
        <taxon>Basidiomycota</taxon>
        <taxon>Wallemiomycotina</taxon>
        <taxon>Wallemiomycetes</taxon>
        <taxon>Wallemiales</taxon>
        <taxon>Wallemiaceae</taxon>
        <taxon>Wallemia</taxon>
    </lineage>
</organism>
<dbReference type="Proteomes" id="UP000310685">
    <property type="component" value="Unassembled WGS sequence"/>
</dbReference>
<sequence length="402" mass="44679">MSEFKELVTFLRNENPTIRQIAIQNLAGFSTTQKQLFDNQSIQEVKLSCRDKPAIAHDAFSILVNISDSVLTSNAIVTNDFMVFLTSYIANPTALLADLACMLLSNLSKLPNVIHTICSQQIPVSLNNGEPSFIASKSESSTVQIEGQQTSFRAVPCLVEAFVQGANKPETAVESAEAQAKRKSNCHFLGSVFANITTTQPGREYFTSPSPSFEALANQTSDKEYPLAKLTAFTEHPNNIRRHGVASTIKNSTFVKDAHRALLAEDKEIIGGCSGVNMLPYVLLPLCGPEEFDIDEQEALPEVCQLLPETKKREIDPSVRKTHIETLLLLCTTLHGREYLRSRNTYVVIKAAHAEEKDQQVIDEMIKLVNLIMRQEGEETKIQELSAKESEMVDEDMMIEEV</sequence>
<dbReference type="InterPro" id="IPR007206">
    <property type="entry name" value="Protein_HGH1_C"/>
</dbReference>
<dbReference type="Proteomes" id="UP000309601">
    <property type="component" value="Unassembled WGS sequence"/>
</dbReference>
<dbReference type="Proteomes" id="UP000310708">
    <property type="component" value="Unassembled WGS sequence"/>
</dbReference>
<dbReference type="PANTHER" id="PTHR13387">
    <property type="entry name" value="PROTEIN HGH1 HOMOLOG"/>
    <property type="match status" value="1"/>
</dbReference>
<evidence type="ECO:0000313" key="6">
    <source>
        <dbReference type="EMBL" id="TIC01251.1"/>
    </source>
</evidence>
<dbReference type="EMBL" id="SPRX01000020">
    <property type="protein sequence ID" value="TIC65837.1"/>
    <property type="molecule type" value="Genomic_DNA"/>
</dbReference>
<proteinExistence type="inferred from homology"/>
<evidence type="ECO:0000313" key="13">
    <source>
        <dbReference type="Proteomes" id="UP000310685"/>
    </source>
</evidence>
<evidence type="ECO:0000259" key="3">
    <source>
        <dbReference type="Pfam" id="PF04063"/>
    </source>
</evidence>
<accession>A0A4T0Q1V2</accession>
<evidence type="ECO:0000313" key="5">
    <source>
        <dbReference type="EMBL" id="TIB75650.1"/>
    </source>
</evidence>
<dbReference type="EMBL" id="SPRC01000059">
    <property type="protein sequence ID" value="TIB75650.1"/>
    <property type="molecule type" value="Genomic_DNA"/>
</dbReference>
<dbReference type="PANTHER" id="PTHR13387:SF9">
    <property type="entry name" value="PROTEIN HGH1 HOMOLOG"/>
    <property type="match status" value="1"/>
</dbReference>
<dbReference type="Proteomes" id="UP000305647">
    <property type="component" value="Unassembled WGS sequence"/>
</dbReference>
<comment type="similarity">
    <text evidence="1">Belongs to the HGH1 family.</text>
</comment>
<protein>
    <recommendedName>
        <fullName evidence="2">Protein HGH1 homolog</fullName>
    </recommendedName>
</protein>
<evidence type="ECO:0000313" key="11">
    <source>
        <dbReference type="Proteomes" id="UP000307169"/>
    </source>
</evidence>
<dbReference type="EMBL" id="SPRW01000019">
    <property type="protein sequence ID" value="TIC65739.1"/>
    <property type="molecule type" value="Genomic_DNA"/>
</dbReference>
<evidence type="ECO:0000256" key="2">
    <source>
        <dbReference type="ARBA" id="ARBA00014076"/>
    </source>
</evidence>
<evidence type="ECO:0000313" key="12">
    <source>
        <dbReference type="Proteomes" id="UP000309601"/>
    </source>
</evidence>